<evidence type="ECO:0000313" key="16">
    <source>
        <dbReference type="EMBL" id="KXB29535.1"/>
    </source>
</evidence>
<evidence type="ECO:0000259" key="15">
    <source>
        <dbReference type="Pfam" id="PF01292"/>
    </source>
</evidence>
<organism evidence="16 17">
    <name type="scientific">Dechloromonas denitrificans</name>
    <dbReference type="NCBI Taxonomy" id="281362"/>
    <lineage>
        <taxon>Bacteria</taxon>
        <taxon>Pseudomonadati</taxon>
        <taxon>Pseudomonadota</taxon>
        <taxon>Betaproteobacteria</taxon>
        <taxon>Rhodocyclales</taxon>
        <taxon>Azonexaceae</taxon>
        <taxon>Dechloromonas</taxon>
    </lineage>
</organism>
<dbReference type="GO" id="GO:0036397">
    <property type="term" value="F:formate dehydrogenase (quinone) activity"/>
    <property type="evidence" value="ECO:0007669"/>
    <property type="project" value="TreeGrafter"/>
</dbReference>
<evidence type="ECO:0000256" key="11">
    <source>
        <dbReference type="ARBA" id="ARBA00023004"/>
    </source>
</evidence>
<dbReference type="InterPro" id="IPR011577">
    <property type="entry name" value="Cyt_b561_bac/Ni-Hgenase"/>
</dbReference>
<comment type="subcellular location">
    <subcellularLocation>
        <location evidence="2">Cell membrane</location>
        <topology evidence="2">Multi-pass membrane protein</topology>
    </subcellularLocation>
</comment>
<feature type="domain" description="Cytochrome b561 bacterial/Ni-hydrogenase" evidence="15">
    <location>
        <begin position="128"/>
        <end position="307"/>
    </location>
</feature>
<keyword evidence="4" id="KW-0813">Transport</keyword>
<evidence type="ECO:0000256" key="10">
    <source>
        <dbReference type="ARBA" id="ARBA00022989"/>
    </source>
</evidence>
<dbReference type="Pfam" id="PF01292">
    <property type="entry name" value="Ni_hydr_CYTB"/>
    <property type="match status" value="1"/>
</dbReference>
<keyword evidence="12 13" id="KW-0472">Membrane</keyword>
<dbReference type="PANTHER" id="PTHR30074">
    <property type="entry name" value="FORMATE DEHYDROGENASE, NITRATE-INDUCIBLE, CYTOCHROME B556 FDN SUBUNIT"/>
    <property type="match status" value="1"/>
</dbReference>
<dbReference type="NCBIfam" id="TIGR01583">
    <property type="entry name" value="formate-DH-gamm"/>
    <property type="match status" value="1"/>
</dbReference>
<evidence type="ECO:0000256" key="1">
    <source>
        <dbReference type="ARBA" id="ARBA00001971"/>
    </source>
</evidence>
<dbReference type="EMBL" id="LODL01000035">
    <property type="protein sequence ID" value="KXB29535.1"/>
    <property type="molecule type" value="Genomic_DNA"/>
</dbReference>
<evidence type="ECO:0000313" key="17">
    <source>
        <dbReference type="Proteomes" id="UP000070186"/>
    </source>
</evidence>
<feature type="transmembrane region" description="Helical" evidence="13">
    <location>
        <begin position="135"/>
        <end position="154"/>
    </location>
</feature>
<dbReference type="GO" id="GO:0015944">
    <property type="term" value="P:formate oxidation"/>
    <property type="evidence" value="ECO:0007669"/>
    <property type="project" value="TreeGrafter"/>
</dbReference>
<keyword evidence="7 13" id="KW-0812">Transmembrane</keyword>
<feature type="signal peptide" evidence="14">
    <location>
        <begin position="1"/>
        <end position="29"/>
    </location>
</feature>
<evidence type="ECO:0000256" key="4">
    <source>
        <dbReference type="ARBA" id="ARBA00022448"/>
    </source>
</evidence>
<feature type="transmembrane region" description="Helical" evidence="13">
    <location>
        <begin position="237"/>
        <end position="258"/>
    </location>
</feature>
<comment type="similarity">
    <text evidence="3">Belongs to the formate dehydrogenase gamma subunit family.</text>
</comment>
<dbReference type="InterPro" id="IPR051817">
    <property type="entry name" value="FDH_cytochrome_b556_subunit"/>
</dbReference>
<keyword evidence="10 13" id="KW-1133">Transmembrane helix</keyword>
<protein>
    <submittedName>
        <fullName evidence="16">Formate dehydrogenase</fullName>
    </submittedName>
</protein>
<feature type="transmembrane region" description="Helical" evidence="13">
    <location>
        <begin position="90"/>
        <end position="109"/>
    </location>
</feature>
<evidence type="ECO:0000256" key="9">
    <source>
        <dbReference type="ARBA" id="ARBA00022982"/>
    </source>
</evidence>
<dbReference type="Proteomes" id="UP000070186">
    <property type="component" value="Unassembled WGS sequence"/>
</dbReference>
<proteinExistence type="inferred from homology"/>
<dbReference type="GO" id="GO:0022904">
    <property type="term" value="P:respiratory electron transport chain"/>
    <property type="evidence" value="ECO:0007669"/>
    <property type="project" value="InterPro"/>
</dbReference>
<keyword evidence="14" id="KW-0732">Signal</keyword>
<reference evidence="16 17" key="1">
    <citation type="submission" date="2015-12" db="EMBL/GenBank/DDBJ databases">
        <title>Nitrous oxide reduction kinetics distinguish bacteria harboring typical versus atypical NosZ.</title>
        <authorList>
            <person name="Yoon S."/>
            <person name="Nissen S."/>
            <person name="Park D."/>
            <person name="Sanford R.A."/>
            <person name="Loeffler F.E."/>
        </authorList>
    </citation>
    <scope>NUCLEOTIDE SEQUENCE [LARGE SCALE GENOMIC DNA]</scope>
    <source>
        <strain evidence="16 17">ATCC BAA-841</strain>
    </source>
</reference>
<keyword evidence="11" id="KW-0408">Iron</keyword>
<evidence type="ECO:0000256" key="5">
    <source>
        <dbReference type="ARBA" id="ARBA00022475"/>
    </source>
</evidence>
<evidence type="ECO:0000256" key="7">
    <source>
        <dbReference type="ARBA" id="ARBA00022692"/>
    </source>
</evidence>
<dbReference type="GO" id="GO:0009061">
    <property type="term" value="P:anaerobic respiration"/>
    <property type="evidence" value="ECO:0007669"/>
    <property type="project" value="TreeGrafter"/>
</dbReference>
<sequence>MTTSNFASLLGRWLIAACLMLAWSLPLRAADTPPAQQQAERQQTQPGNNAPMWREVRQDKAHFTNNPGNEAGVLIQTGGDAWRHLRNGPLTLYGGWLVVLVAAAILIFYKIKGPLTNHDPLTGKLIQRFPRYERVVHWITAGTFLILAVTGLAILFGKHVLIPVIGHSLFGYLMVLGKNVHNFIGPLFAVSTLAMIAIWARDNVWQNIDALWIRKAGGLLTGEHVPSGRFNFGEKTWFWIGVTILGLTVAVSGFVLDFPNFGQGRADMQLANLVHAVAAIVMLLLAFGHIYMGTIGVHGALDSMKTGYVDETWAREHHEEWYRDVKAGKSGHPQG</sequence>
<evidence type="ECO:0000256" key="2">
    <source>
        <dbReference type="ARBA" id="ARBA00004651"/>
    </source>
</evidence>
<dbReference type="InterPro" id="IPR006471">
    <property type="entry name" value="Formate_DH_gsu"/>
</dbReference>
<feature type="transmembrane region" description="Helical" evidence="13">
    <location>
        <begin position="160"/>
        <end position="176"/>
    </location>
</feature>
<evidence type="ECO:0000256" key="13">
    <source>
        <dbReference type="SAM" id="Phobius"/>
    </source>
</evidence>
<dbReference type="GO" id="GO:0008863">
    <property type="term" value="F:formate dehydrogenase (NAD+) activity"/>
    <property type="evidence" value="ECO:0007669"/>
    <property type="project" value="InterPro"/>
</dbReference>
<gene>
    <name evidence="16" type="ORF">AT959_16460</name>
</gene>
<dbReference type="SUPFAM" id="SSF81342">
    <property type="entry name" value="Transmembrane di-heme cytochromes"/>
    <property type="match status" value="1"/>
</dbReference>
<comment type="cofactor">
    <cofactor evidence="1">
        <name>heme</name>
        <dbReference type="ChEBI" id="CHEBI:30413"/>
    </cofactor>
</comment>
<keyword evidence="17" id="KW-1185">Reference proteome</keyword>
<keyword evidence="5" id="KW-1003">Cell membrane</keyword>
<keyword evidence="6" id="KW-0349">Heme</keyword>
<dbReference type="GO" id="GO:0009055">
    <property type="term" value="F:electron transfer activity"/>
    <property type="evidence" value="ECO:0007669"/>
    <property type="project" value="InterPro"/>
</dbReference>
<dbReference type="PANTHER" id="PTHR30074:SF6">
    <property type="entry name" value="FORMATE DEHYDROGENASE GAMMA SUBUNIT"/>
    <property type="match status" value="1"/>
</dbReference>
<dbReference type="AlphaFoldDB" id="A0A133XF19"/>
<evidence type="ECO:0000256" key="12">
    <source>
        <dbReference type="ARBA" id="ARBA00023136"/>
    </source>
</evidence>
<dbReference type="InterPro" id="IPR016174">
    <property type="entry name" value="Di-haem_cyt_TM"/>
</dbReference>
<feature type="transmembrane region" description="Helical" evidence="13">
    <location>
        <begin position="270"/>
        <end position="292"/>
    </location>
</feature>
<feature type="transmembrane region" description="Helical" evidence="13">
    <location>
        <begin position="183"/>
        <end position="200"/>
    </location>
</feature>
<evidence type="ECO:0000256" key="14">
    <source>
        <dbReference type="SAM" id="SignalP"/>
    </source>
</evidence>
<evidence type="ECO:0000256" key="8">
    <source>
        <dbReference type="ARBA" id="ARBA00022723"/>
    </source>
</evidence>
<dbReference type="GO" id="GO:0009326">
    <property type="term" value="C:formate dehydrogenase complex"/>
    <property type="evidence" value="ECO:0007669"/>
    <property type="project" value="InterPro"/>
</dbReference>
<dbReference type="STRING" id="281362.AT959_16460"/>
<name>A0A133XF19_9RHOO</name>
<keyword evidence="8" id="KW-0479">Metal-binding</keyword>
<dbReference type="GO" id="GO:0005886">
    <property type="term" value="C:plasma membrane"/>
    <property type="evidence" value="ECO:0007669"/>
    <property type="project" value="UniProtKB-SubCell"/>
</dbReference>
<accession>A0A133XF19</accession>
<dbReference type="GO" id="GO:0046872">
    <property type="term" value="F:metal ion binding"/>
    <property type="evidence" value="ECO:0007669"/>
    <property type="project" value="UniProtKB-KW"/>
</dbReference>
<dbReference type="RefSeq" id="WP_066885342.1">
    <property type="nucleotide sequence ID" value="NZ_LODL01000035.1"/>
</dbReference>
<keyword evidence="9" id="KW-0249">Electron transport</keyword>
<dbReference type="Gene3D" id="1.20.950.20">
    <property type="entry name" value="Transmembrane di-heme cytochromes, Chain C"/>
    <property type="match status" value="1"/>
</dbReference>
<comment type="caution">
    <text evidence="16">The sequence shown here is derived from an EMBL/GenBank/DDBJ whole genome shotgun (WGS) entry which is preliminary data.</text>
</comment>
<evidence type="ECO:0000256" key="6">
    <source>
        <dbReference type="ARBA" id="ARBA00022617"/>
    </source>
</evidence>
<evidence type="ECO:0000256" key="3">
    <source>
        <dbReference type="ARBA" id="ARBA00010747"/>
    </source>
</evidence>
<feature type="chain" id="PRO_5007459336" evidence="14">
    <location>
        <begin position="30"/>
        <end position="335"/>
    </location>
</feature>